<dbReference type="InterPro" id="IPR017853">
    <property type="entry name" value="GH"/>
</dbReference>
<name>A0A060C336_9PROT</name>
<dbReference type="EMBL" id="KF120136">
    <property type="protein sequence ID" value="AIA87405.1"/>
    <property type="molecule type" value="Genomic_DNA"/>
</dbReference>
<dbReference type="AlphaFoldDB" id="A0A060C336"/>
<evidence type="ECO:0000313" key="1">
    <source>
        <dbReference type="EMBL" id="AIA87405.1"/>
    </source>
</evidence>
<dbReference type="Gene3D" id="3.20.20.80">
    <property type="entry name" value="Glycosidases"/>
    <property type="match status" value="1"/>
</dbReference>
<dbReference type="SUPFAM" id="SSF51445">
    <property type="entry name" value="(Trans)glycosidases"/>
    <property type="match status" value="1"/>
</dbReference>
<feature type="non-terminal residue" evidence="1">
    <location>
        <position position="77"/>
    </location>
</feature>
<organism evidence="1">
    <name type="scientific">uncultured Granulibacter sp</name>
    <dbReference type="NCBI Taxonomy" id="708631"/>
    <lineage>
        <taxon>Bacteria</taxon>
        <taxon>Pseudomonadati</taxon>
        <taxon>Pseudomonadota</taxon>
        <taxon>Alphaproteobacteria</taxon>
        <taxon>Acetobacterales</taxon>
        <taxon>Acetobacteraceae</taxon>
        <taxon>Granulibacter</taxon>
        <taxon>environmental samples</taxon>
    </lineage>
</organism>
<protein>
    <submittedName>
        <fullName evidence="1">CAZy families GH77 protein</fullName>
    </submittedName>
</protein>
<feature type="non-terminal residue" evidence="1">
    <location>
        <position position="1"/>
    </location>
</feature>
<reference evidence="1" key="1">
    <citation type="journal article" date="2013" name="Environ. Microbiol.">
        <title>Seasonally variable intestinal metagenomes of the red palm weevil (Rhynchophorus ferrugineus).</title>
        <authorList>
            <person name="Jia S."/>
            <person name="Zhang X."/>
            <person name="Zhang G."/>
            <person name="Yin A."/>
            <person name="Zhang S."/>
            <person name="Li F."/>
            <person name="Wang L."/>
            <person name="Zhao D."/>
            <person name="Yun Q."/>
            <person name="Tala"/>
            <person name="Wang J."/>
            <person name="Sun G."/>
            <person name="Baabdullah M."/>
            <person name="Yu X."/>
            <person name="Hu S."/>
            <person name="Al-Mssallem I.S."/>
            <person name="Yu J."/>
        </authorList>
    </citation>
    <scope>NUCLEOTIDE SEQUENCE</scope>
</reference>
<proteinExistence type="predicted"/>
<sequence length="77" mass="8286">QLYALRRNEPTGTGDYAALEILAERAAIHGADAIAISPVHAQFSADPDHFSPLCPHLAGLGSISDMRMPLLSWVTLF</sequence>
<accession>A0A060C336</accession>